<dbReference type="AlphaFoldDB" id="A0A1M5C4I6"/>
<keyword evidence="2" id="KW-1185">Reference proteome</keyword>
<organism evidence="1 2">
    <name type="scientific">Dysgonomonas macrotermitis</name>
    <dbReference type="NCBI Taxonomy" id="1346286"/>
    <lineage>
        <taxon>Bacteria</taxon>
        <taxon>Pseudomonadati</taxon>
        <taxon>Bacteroidota</taxon>
        <taxon>Bacteroidia</taxon>
        <taxon>Bacteroidales</taxon>
        <taxon>Dysgonomonadaceae</taxon>
        <taxon>Dysgonomonas</taxon>
    </lineage>
</organism>
<protein>
    <submittedName>
        <fullName evidence="1">Uncharacterized protein</fullName>
    </submittedName>
</protein>
<sequence length="37" mass="4283">MIMQSKDMPQSEFIRAVLERDVRNIHKAQLLVVSEGI</sequence>
<dbReference type="STRING" id="1346286.SAMN05444362_10719"/>
<accession>A0A1M5C4I6</accession>
<evidence type="ECO:0000313" key="1">
    <source>
        <dbReference type="EMBL" id="SHF49352.1"/>
    </source>
</evidence>
<evidence type="ECO:0000313" key="2">
    <source>
        <dbReference type="Proteomes" id="UP000184480"/>
    </source>
</evidence>
<proteinExistence type="predicted"/>
<reference evidence="2" key="1">
    <citation type="submission" date="2016-11" db="EMBL/GenBank/DDBJ databases">
        <authorList>
            <person name="Varghese N."/>
            <person name="Submissions S."/>
        </authorList>
    </citation>
    <scope>NUCLEOTIDE SEQUENCE [LARGE SCALE GENOMIC DNA]</scope>
    <source>
        <strain evidence="2">DSM 27370</strain>
    </source>
</reference>
<name>A0A1M5C4I6_9BACT</name>
<dbReference type="Proteomes" id="UP000184480">
    <property type="component" value="Unassembled WGS sequence"/>
</dbReference>
<dbReference type="EMBL" id="FQUC01000007">
    <property type="protein sequence ID" value="SHF49352.1"/>
    <property type="molecule type" value="Genomic_DNA"/>
</dbReference>
<gene>
    <name evidence="1" type="ORF">SAMN05444362_10719</name>
</gene>